<evidence type="ECO:0000313" key="2">
    <source>
        <dbReference type="Proteomes" id="UP000032702"/>
    </source>
</evidence>
<gene>
    <name evidence="1" type="primary">yfiA</name>
    <name evidence="1" type="ORF">STIAU_1075</name>
</gene>
<dbReference type="PATRIC" id="fig|378806.16.peg.5494"/>
<dbReference type="SUPFAM" id="SSF69754">
    <property type="entry name" value="Ribosome binding protein Y (YfiA homologue)"/>
    <property type="match status" value="1"/>
</dbReference>
<dbReference type="Gene3D" id="3.30.160.100">
    <property type="entry name" value="Ribosome hibernation promotion factor-like"/>
    <property type="match status" value="1"/>
</dbReference>
<organism evidence="1 2">
    <name type="scientific">Stigmatella aurantiaca (strain DW4/3-1)</name>
    <dbReference type="NCBI Taxonomy" id="378806"/>
    <lineage>
        <taxon>Bacteria</taxon>
        <taxon>Pseudomonadati</taxon>
        <taxon>Myxococcota</taxon>
        <taxon>Myxococcia</taxon>
        <taxon>Myxococcales</taxon>
        <taxon>Cystobacterineae</taxon>
        <taxon>Archangiaceae</taxon>
        <taxon>Stigmatella</taxon>
    </lineage>
</organism>
<sequence>MPSPAGGWLPIFRPGGDSMKVLMRGVHLSLSDGLKAYVDEHLVAHIERFADDEASEIDIALVDINGPKGGVDKECRVTMRMPGLEAVHVTETAETLHQAIDATRDRLEKALKRSIERRRSVATQGLPGDLEAKVPPY</sequence>
<dbReference type="AlphaFoldDB" id="Q091F1"/>
<reference evidence="1 2" key="1">
    <citation type="submission" date="2006-04" db="EMBL/GenBank/DDBJ databases">
        <authorList>
            <person name="Nierman W.C."/>
        </authorList>
    </citation>
    <scope>NUCLEOTIDE SEQUENCE [LARGE SCALE GENOMIC DNA]</scope>
    <source>
        <strain evidence="1 2">DW4/3-1</strain>
    </source>
</reference>
<proteinExistence type="predicted"/>
<dbReference type="EMBL" id="AAMD01000057">
    <property type="protein sequence ID" value="EAU66384.1"/>
    <property type="molecule type" value="Genomic_DNA"/>
</dbReference>
<dbReference type="Pfam" id="PF02482">
    <property type="entry name" value="Ribosomal_S30AE"/>
    <property type="match status" value="1"/>
</dbReference>
<protein>
    <submittedName>
        <fullName evidence="1">Ribosomal subunit interface protein</fullName>
    </submittedName>
</protein>
<accession>Q091F1</accession>
<comment type="caution">
    <text evidence="1">The sequence shown here is derived from an EMBL/GenBank/DDBJ whole genome shotgun (WGS) entry which is preliminary data.</text>
</comment>
<dbReference type="InterPro" id="IPR003489">
    <property type="entry name" value="RHF/RaiA"/>
</dbReference>
<dbReference type="InterPro" id="IPR036567">
    <property type="entry name" value="RHF-like"/>
</dbReference>
<name>Q091F1_STIAD</name>
<evidence type="ECO:0000313" key="1">
    <source>
        <dbReference type="EMBL" id="EAU66384.1"/>
    </source>
</evidence>
<dbReference type="Proteomes" id="UP000032702">
    <property type="component" value="Unassembled WGS sequence"/>
</dbReference>